<gene>
    <name evidence="4 6" type="primary">fliE</name>
    <name evidence="6" type="ORF">J4G78_02485</name>
</gene>
<dbReference type="EMBL" id="CP071794">
    <property type="protein sequence ID" value="QTD56483.1"/>
    <property type="molecule type" value="Genomic_DNA"/>
</dbReference>
<keyword evidence="6" id="KW-0282">Flagellum</keyword>
<keyword evidence="3 4" id="KW-0975">Bacterial flagellum</keyword>
<keyword evidence="6" id="KW-0969">Cilium</keyword>
<dbReference type="PRINTS" id="PR01006">
    <property type="entry name" value="FLGHOOKFLIE"/>
</dbReference>
<evidence type="ECO:0000256" key="3">
    <source>
        <dbReference type="ARBA" id="ARBA00023143"/>
    </source>
</evidence>
<comment type="similarity">
    <text evidence="2 4">Belongs to the FliE family.</text>
</comment>
<dbReference type="InterPro" id="IPR001624">
    <property type="entry name" value="FliE"/>
</dbReference>
<keyword evidence="6" id="KW-0966">Cell projection</keyword>
<evidence type="ECO:0000256" key="2">
    <source>
        <dbReference type="ARBA" id="ARBA00009272"/>
    </source>
</evidence>
<comment type="subcellular location">
    <subcellularLocation>
        <location evidence="1 4">Bacterial flagellum basal body</location>
    </subcellularLocation>
</comment>
<keyword evidence="7" id="KW-1185">Reference proteome</keyword>
<evidence type="ECO:0000256" key="4">
    <source>
        <dbReference type="HAMAP-Rule" id="MF_00724"/>
    </source>
</evidence>
<evidence type="ECO:0000313" key="6">
    <source>
        <dbReference type="EMBL" id="QTD56483.1"/>
    </source>
</evidence>
<dbReference type="PANTHER" id="PTHR34653">
    <property type="match status" value="1"/>
</dbReference>
<name>A0ABX7T4H2_9SPHN</name>
<dbReference type="NCBIfam" id="TIGR00205">
    <property type="entry name" value="fliE"/>
    <property type="match status" value="1"/>
</dbReference>
<evidence type="ECO:0000256" key="5">
    <source>
        <dbReference type="NCBIfam" id="TIGR00205"/>
    </source>
</evidence>
<organism evidence="6 7">
    <name type="scientific">Parasphingorhabdus cellanae</name>
    <dbReference type="NCBI Taxonomy" id="2806553"/>
    <lineage>
        <taxon>Bacteria</taxon>
        <taxon>Pseudomonadati</taxon>
        <taxon>Pseudomonadota</taxon>
        <taxon>Alphaproteobacteria</taxon>
        <taxon>Sphingomonadales</taxon>
        <taxon>Sphingomonadaceae</taxon>
        <taxon>Parasphingorhabdus</taxon>
    </lineage>
</organism>
<proteinExistence type="inferred from homology"/>
<accession>A0ABX7T4H2</accession>
<dbReference type="HAMAP" id="MF_00724">
    <property type="entry name" value="FliE"/>
    <property type="match status" value="1"/>
</dbReference>
<reference evidence="6 7" key="1">
    <citation type="submission" date="2021-03" db="EMBL/GenBank/DDBJ databases">
        <title>Complete genome of Parasphingorhabdus_sp.JHSY0214.</title>
        <authorList>
            <person name="Yoo J.H."/>
            <person name="Bae J.W."/>
        </authorList>
    </citation>
    <scope>NUCLEOTIDE SEQUENCE [LARGE SCALE GENOMIC DNA]</scope>
    <source>
        <strain evidence="6 7">JHSY0214</strain>
    </source>
</reference>
<dbReference type="Pfam" id="PF02049">
    <property type="entry name" value="FliE"/>
    <property type="match status" value="1"/>
</dbReference>
<dbReference type="RefSeq" id="WP_207988303.1">
    <property type="nucleotide sequence ID" value="NZ_CP071794.1"/>
</dbReference>
<evidence type="ECO:0000256" key="1">
    <source>
        <dbReference type="ARBA" id="ARBA00004117"/>
    </source>
</evidence>
<dbReference type="PANTHER" id="PTHR34653:SF1">
    <property type="entry name" value="FLAGELLAR HOOK-BASAL BODY COMPLEX PROTEIN FLIE"/>
    <property type="match status" value="1"/>
</dbReference>
<protein>
    <recommendedName>
        <fullName evidence="4 5">Flagellar hook-basal body complex protein FliE</fullName>
    </recommendedName>
</protein>
<dbReference type="Proteomes" id="UP000663923">
    <property type="component" value="Chromosome"/>
</dbReference>
<evidence type="ECO:0000313" key="7">
    <source>
        <dbReference type="Proteomes" id="UP000663923"/>
    </source>
</evidence>
<sequence>MQKIDTTGLMAMRQDIIAQNNALQKASAAMGSGQAAAVQPGFGAAMTAAFNQINDVQHTAGDLTQDYTMGKTNDIAGVMMARQKSSLGFELTLQVRNKLLKAYQDIMSMPV</sequence>